<reference evidence="1" key="2">
    <citation type="submission" date="2022-01" db="EMBL/GenBank/DDBJ databases">
        <authorList>
            <person name="Yamashiro T."/>
            <person name="Shiraishi A."/>
            <person name="Satake H."/>
            <person name="Nakayama K."/>
        </authorList>
    </citation>
    <scope>NUCLEOTIDE SEQUENCE</scope>
</reference>
<accession>A0ABQ4WNK7</accession>
<evidence type="ECO:0008006" key="3">
    <source>
        <dbReference type="Google" id="ProtNLM"/>
    </source>
</evidence>
<evidence type="ECO:0000313" key="2">
    <source>
        <dbReference type="Proteomes" id="UP001151760"/>
    </source>
</evidence>
<organism evidence="1 2">
    <name type="scientific">Tanacetum coccineum</name>
    <dbReference type="NCBI Taxonomy" id="301880"/>
    <lineage>
        <taxon>Eukaryota</taxon>
        <taxon>Viridiplantae</taxon>
        <taxon>Streptophyta</taxon>
        <taxon>Embryophyta</taxon>
        <taxon>Tracheophyta</taxon>
        <taxon>Spermatophyta</taxon>
        <taxon>Magnoliopsida</taxon>
        <taxon>eudicotyledons</taxon>
        <taxon>Gunneridae</taxon>
        <taxon>Pentapetalae</taxon>
        <taxon>asterids</taxon>
        <taxon>campanulids</taxon>
        <taxon>Asterales</taxon>
        <taxon>Asteraceae</taxon>
        <taxon>Asteroideae</taxon>
        <taxon>Anthemideae</taxon>
        <taxon>Anthemidinae</taxon>
        <taxon>Tanacetum</taxon>
    </lineage>
</organism>
<reference evidence="1" key="1">
    <citation type="journal article" date="2022" name="Int. J. Mol. Sci.">
        <title>Draft Genome of Tanacetum Coccineum: Genomic Comparison of Closely Related Tanacetum-Family Plants.</title>
        <authorList>
            <person name="Yamashiro T."/>
            <person name="Shiraishi A."/>
            <person name="Nakayama K."/>
            <person name="Satake H."/>
        </authorList>
    </citation>
    <scope>NUCLEOTIDE SEQUENCE</scope>
</reference>
<gene>
    <name evidence="1" type="ORF">Tco_0627841</name>
</gene>
<keyword evidence="2" id="KW-1185">Reference proteome</keyword>
<dbReference type="Proteomes" id="UP001151760">
    <property type="component" value="Unassembled WGS sequence"/>
</dbReference>
<protein>
    <recommendedName>
        <fullName evidence="3">Zinc finger, CCHC-type</fullName>
    </recommendedName>
</protein>
<comment type="caution">
    <text evidence="1">The sequence shown here is derived from an EMBL/GenBank/DDBJ whole genome shotgun (WGS) entry which is preliminary data.</text>
</comment>
<proteinExistence type="predicted"/>
<name>A0ABQ4WNK7_9ASTR</name>
<evidence type="ECO:0000313" key="1">
    <source>
        <dbReference type="EMBL" id="GJS54479.1"/>
    </source>
</evidence>
<dbReference type="EMBL" id="BQNB010008800">
    <property type="protein sequence ID" value="GJS54479.1"/>
    <property type="molecule type" value="Genomic_DNA"/>
</dbReference>
<sequence>MKSGSSNTELRADRLYSASLWRPKWRVRELLSPLVSLNLRVAFHAITLVALPPCPTCLPLVRPSVIKWELLTGQHVAPSIYCQRTTAWVKVISKRLLESCHDMEPEIQRTMKTSAMNNNMHSRGKTVNELHAMLKLHEQTLPKNNAPALHVIRTGHWKGTVLFSTKPEFAIKKKKNASLWSWWWVQGFEKMPFLVCLGKMQENSYTHQVERAQRSHPKETMGAVFFTPHPEKLTRRPTRSYAFYYNDAEEHKLAGDLGEPTRVWIWFLNFLLMAETVVARVVLRPKDTNMDGAVYTPIKLVLVAKAILKTPGIDL</sequence>